<dbReference type="Pfam" id="PF12680">
    <property type="entry name" value="SnoaL_2"/>
    <property type="match status" value="1"/>
</dbReference>
<protein>
    <submittedName>
        <fullName evidence="2">Nuclear transport factor 2 family protein</fullName>
    </submittedName>
</protein>
<organism evidence="2 3">
    <name type="scientific">Sphingomonas colocasiae</name>
    <dbReference type="NCBI Taxonomy" id="1848973"/>
    <lineage>
        <taxon>Bacteria</taxon>
        <taxon>Pseudomonadati</taxon>
        <taxon>Pseudomonadota</taxon>
        <taxon>Alphaproteobacteria</taxon>
        <taxon>Sphingomonadales</taxon>
        <taxon>Sphingomonadaceae</taxon>
        <taxon>Sphingomonas</taxon>
    </lineage>
</organism>
<evidence type="ECO:0000313" key="3">
    <source>
        <dbReference type="Proteomes" id="UP000706039"/>
    </source>
</evidence>
<sequence>MAPADAKAFAQDWIEAFNAHDLERILRHYAPDVELVSPIYRSFTDRRADTVYGIAALRDYFGAALRRYPQLRFTLLDVATGVYSLCIRYHTNLGDRIAIECLEHGIDGGIVRATCHYAEG</sequence>
<dbReference type="InterPro" id="IPR037401">
    <property type="entry name" value="SnoaL-like"/>
</dbReference>
<keyword evidence="3" id="KW-1185">Reference proteome</keyword>
<dbReference type="SUPFAM" id="SSF54427">
    <property type="entry name" value="NTF2-like"/>
    <property type="match status" value="1"/>
</dbReference>
<accession>A0ABS7PIQ5</accession>
<gene>
    <name evidence="2" type="ORF">K7G82_02725</name>
</gene>
<name>A0ABS7PIQ5_9SPHN</name>
<comment type="caution">
    <text evidence="2">The sequence shown here is derived from an EMBL/GenBank/DDBJ whole genome shotgun (WGS) entry which is preliminary data.</text>
</comment>
<reference evidence="2 3" key="1">
    <citation type="submission" date="2021-08" db="EMBL/GenBank/DDBJ databases">
        <authorList>
            <person name="Tuo L."/>
        </authorList>
    </citation>
    <scope>NUCLEOTIDE SEQUENCE [LARGE SCALE GENOMIC DNA]</scope>
    <source>
        <strain evidence="2 3">JCM 31229</strain>
    </source>
</reference>
<proteinExistence type="predicted"/>
<dbReference type="InterPro" id="IPR032710">
    <property type="entry name" value="NTF2-like_dom_sf"/>
</dbReference>
<dbReference type="EMBL" id="JAINVV010000001">
    <property type="protein sequence ID" value="MBY8821187.1"/>
    <property type="molecule type" value="Genomic_DNA"/>
</dbReference>
<dbReference type="Proteomes" id="UP000706039">
    <property type="component" value="Unassembled WGS sequence"/>
</dbReference>
<dbReference type="Gene3D" id="3.10.450.50">
    <property type="match status" value="1"/>
</dbReference>
<evidence type="ECO:0000313" key="2">
    <source>
        <dbReference type="EMBL" id="MBY8821187.1"/>
    </source>
</evidence>
<dbReference type="RefSeq" id="WP_222988267.1">
    <property type="nucleotide sequence ID" value="NZ_JAINVV010000001.1"/>
</dbReference>
<feature type="domain" description="SnoaL-like" evidence="1">
    <location>
        <begin position="11"/>
        <end position="81"/>
    </location>
</feature>
<evidence type="ECO:0000259" key="1">
    <source>
        <dbReference type="Pfam" id="PF12680"/>
    </source>
</evidence>